<dbReference type="InterPro" id="IPR006132">
    <property type="entry name" value="Asp/Orn_carbamoyltranf_P-bd"/>
</dbReference>
<feature type="binding site" evidence="7">
    <location>
        <position position="226"/>
    </location>
    <ligand>
        <name>L-aspartate</name>
        <dbReference type="ChEBI" id="CHEBI:29991"/>
    </ligand>
</feature>
<keyword evidence="11" id="KW-1185">Reference proteome</keyword>
<proteinExistence type="inferred from homology"/>
<evidence type="ECO:0000256" key="5">
    <source>
        <dbReference type="ARBA" id="ARBA00043884"/>
    </source>
</evidence>
<feature type="binding site" evidence="7">
    <location>
        <position position="171"/>
    </location>
    <ligand>
        <name>L-aspartate</name>
        <dbReference type="ChEBI" id="CHEBI:29991"/>
    </ligand>
</feature>
<comment type="subunit">
    <text evidence="7">Heterododecamer (2C3:3R2) of six catalytic PyrB chains organized as two trimers (C3), and six regulatory PyrI chains organized as three dimers (R2).</text>
</comment>
<feature type="domain" description="Aspartate/ornithine carbamoyltransferase Asp/Orn-binding" evidence="8">
    <location>
        <begin position="159"/>
        <end position="302"/>
    </location>
</feature>
<comment type="function">
    <text evidence="5 7">Catalyzes the condensation of carbamoyl phosphate and aspartate to form carbamoyl aspartate and inorganic phosphate, the committed step in the de novo pyrimidine nucleotide biosynthesis pathway.</text>
</comment>
<evidence type="ECO:0000259" key="9">
    <source>
        <dbReference type="Pfam" id="PF02729"/>
    </source>
</evidence>
<feature type="binding site" evidence="7">
    <location>
        <position position="141"/>
    </location>
    <ligand>
        <name>carbamoyl phosphate</name>
        <dbReference type="ChEBI" id="CHEBI:58228"/>
    </ligand>
</feature>
<dbReference type="EMBL" id="CP011126">
    <property type="protein sequence ID" value="AKQ34041.1"/>
    <property type="molecule type" value="Genomic_DNA"/>
</dbReference>
<feature type="binding site" evidence="7">
    <location>
        <position position="60"/>
    </location>
    <ligand>
        <name>carbamoyl phosphate</name>
        <dbReference type="ChEBI" id="CHEBI:58228"/>
    </ligand>
</feature>
<evidence type="ECO:0000256" key="6">
    <source>
        <dbReference type="ARBA" id="ARBA00048859"/>
    </source>
</evidence>
<dbReference type="Pfam" id="PF00185">
    <property type="entry name" value="OTCace"/>
    <property type="match status" value="1"/>
</dbReference>
<protein>
    <recommendedName>
        <fullName evidence="7">Aspartate carbamoyltransferase</fullName>
        <ecNumber evidence="7">2.1.3.2</ecNumber>
    </recommendedName>
    <alternativeName>
        <fullName evidence="7">Aspartate transcarbamylase</fullName>
        <shortName evidence="7">ATCase</shortName>
    </alternativeName>
</protein>
<evidence type="ECO:0000313" key="10">
    <source>
        <dbReference type="EMBL" id="AKQ34041.1"/>
    </source>
</evidence>
<feature type="binding site" evidence="7">
    <location>
        <position position="109"/>
    </location>
    <ligand>
        <name>carbamoyl phosphate</name>
        <dbReference type="ChEBI" id="CHEBI:58228"/>
    </ligand>
</feature>
<dbReference type="PRINTS" id="PR00100">
    <property type="entry name" value="AOTCASE"/>
</dbReference>
<comment type="pathway">
    <text evidence="1 7">Pyrimidine metabolism; UMP biosynthesis via de novo pathway; (S)-dihydroorotate from bicarbonate: step 2/3.</text>
</comment>
<dbReference type="PANTHER" id="PTHR45753:SF6">
    <property type="entry name" value="ASPARTATE CARBAMOYLTRANSFERASE"/>
    <property type="match status" value="1"/>
</dbReference>
<keyword evidence="4 7" id="KW-0665">Pyrimidine biosynthesis</keyword>
<dbReference type="InterPro" id="IPR002082">
    <property type="entry name" value="Asp_carbamoyltransf"/>
</dbReference>
<dbReference type="InterPro" id="IPR006131">
    <property type="entry name" value="Asp_carbamoyltransf_Asp/Orn-bd"/>
</dbReference>
<dbReference type="Pfam" id="PF02729">
    <property type="entry name" value="OTCace_N"/>
    <property type="match status" value="1"/>
</dbReference>
<dbReference type="SUPFAM" id="SSF53671">
    <property type="entry name" value="Aspartate/ornithine carbamoyltransferase"/>
    <property type="match status" value="1"/>
</dbReference>
<evidence type="ECO:0000256" key="2">
    <source>
        <dbReference type="ARBA" id="ARBA00008896"/>
    </source>
</evidence>
<keyword evidence="3 7" id="KW-0808">Transferase</keyword>
<dbReference type="HAMAP" id="MF_00001">
    <property type="entry name" value="Asp_carb_tr"/>
    <property type="match status" value="1"/>
</dbReference>
<dbReference type="RefSeq" id="WP_048875734.1">
    <property type="nucleotide sequence ID" value="NZ_CP011126.1"/>
</dbReference>
<reference evidence="10 11" key="1">
    <citation type="journal article" date="2015" name="Genome Biol. Evol.">
        <title>Distinctive Genome Reduction Rates Revealed by Genomic Analyses of Two Coxiella-Like Endosymbionts in Ticks.</title>
        <authorList>
            <person name="Gottlieb Y."/>
            <person name="Lalzar I."/>
            <person name="Klasson L."/>
        </authorList>
    </citation>
    <scope>NUCLEOTIDE SEQUENCE [LARGE SCALE GENOMIC DNA]</scope>
    <source>
        <strain evidence="10 11">CRt</strain>
    </source>
</reference>
<dbReference type="InterPro" id="IPR036901">
    <property type="entry name" value="Asp/Orn_carbamoylTrfase_sf"/>
</dbReference>
<dbReference type="PRINTS" id="PR00101">
    <property type="entry name" value="ATCASE"/>
</dbReference>
<organism evidence="10 11">
    <name type="scientific">Candidatus Coxiella mudrowiae</name>
    <dbReference type="NCBI Taxonomy" id="2054173"/>
    <lineage>
        <taxon>Bacteria</taxon>
        <taxon>Pseudomonadati</taxon>
        <taxon>Pseudomonadota</taxon>
        <taxon>Gammaproteobacteria</taxon>
        <taxon>Legionellales</taxon>
        <taxon>Coxiellaceae</taxon>
        <taxon>Coxiella</taxon>
    </lineage>
</organism>
<dbReference type="NCBIfam" id="NF002032">
    <property type="entry name" value="PRK00856.1"/>
    <property type="match status" value="1"/>
</dbReference>
<evidence type="ECO:0000313" key="11">
    <source>
        <dbReference type="Proteomes" id="UP000063965"/>
    </source>
</evidence>
<feature type="binding site" evidence="7">
    <location>
        <position position="138"/>
    </location>
    <ligand>
        <name>carbamoyl phosphate</name>
        <dbReference type="ChEBI" id="CHEBI:58228"/>
    </ligand>
</feature>
<dbReference type="Proteomes" id="UP000063965">
    <property type="component" value="Chromosome"/>
</dbReference>
<evidence type="ECO:0000256" key="3">
    <source>
        <dbReference type="ARBA" id="ARBA00022679"/>
    </source>
</evidence>
<gene>
    <name evidence="7 10" type="primary">pyrB</name>
    <name evidence="10" type="ORF">CleRT_15940</name>
</gene>
<dbReference type="Gene3D" id="3.40.50.1370">
    <property type="entry name" value="Aspartate/ornithine carbamoyltransferase"/>
    <property type="match status" value="2"/>
</dbReference>
<evidence type="ECO:0000256" key="7">
    <source>
        <dbReference type="HAMAP-Rule" id="MF_00001"/>
    </source>
</evidence>
<accession>A0ABN4HUC1</accession>
<feature type="binding site" evidence="7">
    <location>
        <position position="266"/>
    </location>
    <ligand>
        <name>carbamoyl phosphate</name>
        <dbReference type="ChEBI" id="CHEBI:58228"/>
    </ligand>
</feature>
<evidence type="ECO:0000256" key="1">
    <source>
        <dbReference type="ARBA" id="ARBA00004852"/>
    </source>
</evidence>
<evidence type="ECO:0000256" key="4">
    <source>
        <dbReference type="ARBA" id="ARBA00022975"/>
    </source>
</evidence>
<evidence type="ECO:0000259" key="8">
    <source>
        <dbReference type="Pfam" id="PF00185"/>
    </source>
</evidence>
<feature type="binding site" evidence="7">
    <location>
        <position position="87"/>
    </location>
    <ligand>
        <name>L-aspartate</name>
        <dbReference type="ChEBI" id="CHEBI:29991"/>
    </ligand>
</feature>
<feature type="binding site" evidence="7">
    <location>
        <position position="265"/>
    </location>
    <ligand>
        <name>carbamoyl phosphate</name>
        <dbReference type="ChEBI" id="CHEBI:58228"/>
    </ligand>
</feature>
<comment type="catalytic activity">
    <reaction evidence="6 7">
        <text>carbamoyl phosphate + L-aspartate = N-carbamoyl-L-aspartate + phosphate + H(+)</text>
        <dbReference type="Rhea" id="RHEA:20013"/>
        <dbReference type="ChEBI" id="CHEBI:15378"/>
        <dbReference type="ChEBI" id="CHEBI:29991"/>
        <dbReference type="ChEBI" id="CHEBI:32814"/>
        <dbReference type="ChEBI" id="CHEBI:43474"/>
        <dbReference type="ChEBI" id="CHEBI:58228"/>
        <dbReference type="EC" id="2.1.3.2"/>
    </reaction>
</comment>
<feature type="domain" description="Aspartate/ornithine carbamoyltransferase carbamoyl-P binding" evidence="9">
    <location>
        <begin position="9"/>
        <end position="151"/>
    </location>
</feature>
<dbReference type="PROSITE" id="PS00097">
    <property type="entry name" value="CARBAMOYLTRANSFERASE"/>
    <property type="match status" value="1"/>
</dbReference>
<sequence>MVKKDFPYHLLGMQSLTRNEIDLILKRANDFLRNIKENRVFDTLKGEVVANLFFETSTRTRNSFEIAAKRLEAIVLSPDLKVSALNKGESLLDMARNLQAMGTRFFVIRHTENNRPRMLAEHLEQGIVINAGDGNHQHPTQGLIDLMTIQQHKPDWTKLCVTIIGDIYHSRVANSLVDGLLIMGVPEIRITGPSQLLPETVKNPRIKKIPELEASLINSDVVVTLRLQKERHSNLTELNTFRQLFSLSAEKFALAKPDAIVMHPGPINREIEMTSEVADGKQSVILQQVQNGVAIRMAVLELLFLAAQDPNLIHHQ</sequence>
<dbReference type="EC" id="2.1.3.2" evidence="7"/>
<dbReference type="InterPro" id="IPR006130">
    <property type="entry name" value="Asp/Orn_carbamoylTrfase"/>
</dbReference>
<comment type="similarity">
    <text evidence="2 7">Belongs to the aspartate/ornithine carbamoyltransferase superfamily. ATCase family.</text>
</comment>
<feature type="binding site" evidence="7">
    <location>
        <position position="59"/>
    </location>
    <ligand>
        <name>carbamoyl phosphate</name>
        <dbReference type="ChEBI" id="CHEBI:58228"/>
    </ligand>
</feature>
<dbReference type="NCBIfam" id="TIGR00670">
    <property type="entry name" value="asp_carb_tr"/>
    <property type="match status" value="1"/>
</dbReference>
<dbReference type="PANTHER" id="PTHR45753">
    <property type="entry name" value="ORNITHINE CARBAMOYLTRANSFERASE, MITOCHONDRIAL"/>
    <property type="match status" value="1"/>
</dbReference>
<name>A0ABN4HUC1_9COXI</name>